<comment type="caution">
    <text evidence="2">The sequence shown here is derived from an EMBL/GenBank/DDBJ whole genome shotgun (WGS) entry which is preliminary data.</text>
</comment>
<name>A0A504YTS8_FASGI</name>
<gene>
    <name evidence="2" type="ORF">FGIG_10260</name>
</gene>
<dbReference type="InterPro" id="IPR036742">
    <property type="entry name" value="ATP_synth_F1_esu_sf_mt"/>
</dbReference>
<sequence>MTFWRSAGVNYIKFSKICAQALRDSLKSDFKADAAKRIGQHFKVTQWKDGKAIKKET</sequence>
<comment type="similarity">
    <text evidence="1">Belongs to the eukaryotic ATPase epsilon family.</text>
</comment>
<dbReference type="STRING" id="46835.A0A504YTS8"/>
<dbReference type="OrthoDB" id="269124at2759"/>
<dbReference type="PANTHER" id="PTHR12448">
    <property type="entry name" value="ATP SYNTHASE EPSILON CHAIN, MITOCHONDRIAL"/>
    <property type="match status" value="1"/>
</dbReference>
<evidence type="ECO:0000256" key="1">
    <source>
        <dbReference type="ARBA" id="ARBA00009502"/>
    </source>
</evidence>
<dbReference type="PANTHER" id="PTHR12448:SF0">
    <property type="entry name" value="ATP SYNTHASE SUBUNIT EPSILON, MITOCHONDRIAL"/>
    <property type="match status" value="1"/>
</dbReference>
<dbReference type="EMBL" id="SUNJ01004130">
    <property type="protein sequence ID" value="TPP64673.1"/>
    <property type="molecule type" value="Genomic_DNA"/>
</dbReference>
<dbReference type="InterPro" id="IPR006721">
    <property type="entry name" value="ATP_synth_F1_esu_mt"/>
</dbReference>
<evidence type="ECO:0000313" key="3">
    <source>
        <dbReference type="Proteomes" id="UP000316759"/>
    </source>
</evidence>
<dbReference type="CDD" id="cd12153">
    <property type="entry name" value="F1-ATPase_epsilon"/>
    <property type="match status" value="1"/>
</dbReference>
<dbReference type="GO" id="GO:0042776">
    <property type="term" value="P:proton motive force-driven mitochondrial ATP synthesis"/>
    <property type="evidence" value="ECO:0007669"/>
    <property type="project" value="TreeGrafter"/>
</dbReference>
<evidence type="ECO:0000313" key="2">
    <source>
        <dbReference type="EMBL" id="TPP64673.1"/>
    </source>
</evidence>
<dbReference type="GO" id="GO:0045259">
    <property type="term" value="C:proton-transporting ATP synthase complex"/>
    <property type="evidence" value="ECO:0007669"/>
    <property type="project" value="InterPro"/>
</dbReference>
<dbReference type="Pfam" id="PF04627">
    <property type="entry name" value="ATP-synt_Eps"/>
    <property type="match status" value="1"/>
</dbReference>
<dbReference type="Gene3D" id="1.10.1620.20">
    <property type="entry name" value="ATP synthase, F1 complex, epsilon subunit superfamily, mitochondrial"/>
    <property type="match status" value="1"/>
</dbReference>
<dbReference type="GO" id="GO:0005743">
    <property type="term" value="C:mitochondrial inner membrane"/>
    <property type="evidence" value="ECO:0007669"/>
    <property type="project" value="InterPro"/>
</dbReference>
<proteinExistence type="inferred from homology"/>
<dbReference type="SUPFAM" id="SSF48690">
    <property type="entry name" value="Epsilon subunit of mitochondrial F1F0-ATP synthase"/>
    <property type="match status" value="1"/>
</dbReference>
<dbReference type="Proteomes" id="UP000316759">
    <property type="component" value="Unassembled WGS sequence"/>
</dbReference>
<dbReference type="AlphaFoldDB" id="A0A504YTS8"/>
<dbReference type="GO" id="GO:0046933">
    <property type="term" value="F:proton-transporting ATP synthase activity, rotational mechanism"/>
    <property type="evidence" value="ECO:0007669"/>
    <property type="project" value="InterPro"/>
</dbReference>
<organism evidence="2 3">
    <name type="scientific">Fasciola gigantica</name>
    <name type="common">Giant liver fluke</name>
    <dbReference type="NCBI Taxonomy" id="46835"/>
    <lineage>
        <taxon>Eukaryota</taxon>
        <taxon>Metazoa</taxon>
        <taxon>Spiralia</taxon>
        <taxon>Lophotrochozoa</taxon>
        <taxon>Platyhelminthes</taxon>
        <taxon>Trematoda</taxon>
        <taxon>Digenea</taxon>
        <taxon>Plagiorchiida</taxon>
        <taxon>Echinostomata</taxon>
        <taxon>Echinostomatoidea</taxon>
        <taxon>Fasciolidae</taxon>
        <taxon>Fasciola</taxon>
    </lineage>
</organism>
<accession>A0A504YTS8</accession>
<reference evidence="2 3" key="1">
    <citation type="submission" date="2019-04" db="EMBL/GenBank/DDBJ databases">
        <title>Annotation for the trematode Fasciola gigantica.</title>
        <authorList>
            <person name="Choi Y.-J."/>
        </authorList>
    </citation>
    <scope>NUCLEOTIDE SEQUENCE [LARGE SCALE GENOMIC DNA]</scope>
    <source>
        <strain evidence="2">Uganda_cow_1</strain>
    </source>
</reference>
<keyword evidence="3" id="KW-1185">Reference proteome</keyword>
<protein>
    <submittedName>
        <fullName evidence="2">ATP synthase subunit epsilon mitochondrial</fullName>
    </submittedName>
</protein>